<comment type="caution">
    <text evidence="1">The sequence shown here is derived from an EMBL/GenBank/DDBJ whole genome shotgun (WGS) entry which is preliminary data.</text>
</comment>
<name>A0A9P8RWC4_9EUKA</name>
<dbReference type="RefSeq" id="XP_067762440.1">
    <property type="nucleotide sequence ID" value="XM_067909684.1"/>
</dbReference>
<dbReference type="Proteomes" id="UP000018208">
    <property type="component" value="Unassembled WGS sequence"/>
</dbReference>
<protein>
    <submittedName>
        <fullName evidence="1">Uncharacterized protein</fullName>
    </submittedName>
</protein>
<reference evidence="1 2" key="1">
    <citation type="journal article" date="2014" name="PLoS Genet.">
        <title>The Genome of Spironucleus salmonicida Highlights a Fish Pathogen Adapted to Fluctuating Environments.</title>
        <authorList>
            <person name="Xu F."/>
            <person name="Jerlstrom-Hultqvist J."/>
            <person name="Einarsson E."/>
            <person name="Astvaldsson A."/>
            <person name="Svard S.G."/>
            <person name="Andersson J.O."/>
        </authorList>
    </citation>
    <scope>NUCLEOTIDE SEQUENCE [LARGE SCALE GENOMIC DNA]</scope>
    <source>
        <strain evidence="1 2">ATCC 50377</strain>
    </source>
</reference>
<dbReference type="AlphaFoldDB" id="A0A9P8RWC4"/>
<evidence type="ECO:0000313" key="2">
    <source>
        <dbReference type="Proteomes" id="UP000018208"/>
    </source>
</evidence>
<gene>
    <name evidence="1" type="ORF">SS50377_25857</name>
</gene>
<keyword evidence="2" id="KW-1185">Reference proteome</keyword>
<evidence type="ECO:0000313" key="1">
    <source>
        <dbReference type="EMBL" id="KAH0571667.1"/>
    </source>
</evidence>
<dbReference type="EMBL" id="AUWU02000006">
    <property type="protein sequence ID" value="KAH0571667.1"/>
    <property type="molecule type" value="Genomic_DNA"/>
</dbReference>
<sequence length="180" mass="20833">MQLETVIKRKEIPGLLAQAKGLLEIAELIRPQKPEVKKKPLPPHLTSRVQPDDRSYSFLSQLNFDSPAPNTYHIRHHTQNGQHINAYDRSKEDKQITTPGPGQYTNLSLPSIGKTPKICQSDRFQMCKIKEQPEFLALKDQYQPADIRICRRERRKAKFISYEITERSPALYSPKWKGIL</sequence>
<dbReference type="GeneID" id="94299880"/>
<organism evidence="1 2">
    <name type="scientific">Spironucleus salmonicida</name>
    <dbReference type="NCBI Taxonomy" id="348837"/>
    <lineage>
        <taxon>Eukaryota</taxon>
        <taxon>Metamonada</taxon>
        <taxon>Diplomonadida</taxon>
        <taxon>Hexamitidae</taxon>
        <taxon>Hexamitinae</taxon>
        <taxon>Spironucleus</taxon>
    </lineage>
</organism>
<dbReference type="KEGG" id="ssao:94299880"/>
<accession>A0A9P8RWC4</accession>
<proteinExistence type="predicted"/>